<dbReference type="InterPro" id="IPR002716">
    <property type="entry name" value="PIN_dom"/>
</dbReference>
<evidence type="ECO:0000313" key="2">
    <source>
        <dbReference type="EMBL" id="WED63320.1"/>
    </source>
</evidence>
<evidence type="ECO:0000313" key="3">
    <source>
        <dbReference type="Proteomes" id="UP001218638"/>
    </source>
</evidence>
<sequence length="136" mass="15049">MPASPHVVLDSFALITYLRDQPGADHVEQLMQEAATQQRTLWMTKVNYAEVHDMLVREEGAKIWTDCEAAIDGLPIRFVSADRSLANRAAQFKAAHKLSLADAFSAALAQTLDALLVTGDPEFTPLAEEIKIDWLN</sequence>
<dbReference type="Proteomes" id="UP001218638">
    <property type="component" value="Chromosome"/>
</dbReference>
<accession>A0AAF0CMP2</accession>
<dbReference type="KEGG" id="slom:PXH66_13360"/>
<keyword evidence="3" id="KW-1185">Reference proteome</keyword>
<dbReference type="SUPFAM" id="SSF88723">
    <property type="entry name" value="PIN domain-like"/>
    <property type="match status" value="1"/>
</dbReference>
<reference evidence="2" key="1">
    <citation type="submission" date="2023-03" db="EMBL/GenBank/DDBJ databases">
        <title>Lomoglobus Profundus gen. nov., sp. nov., a novel member of the phylum Verrucomicrobia, isolated from deep-marine sediment of South China Sea.</title>
        <authorList>
            <person name="Ahmad T."/>
            <person name="Ishaq S.E."/>
            <person name="Wang F."/>
        </authorList>
    </citation>
    <scope>NUCLEOTIDE SEQUENCE</scope>
    <source>
        <strain evidence="2">LMO-M01</strain>
    </source>
</reference>
<dbReference type="AlphaFoldDB" id="A0AAF0CMP2"/>
<dbReference type="RefSeq" id="WP_330928672.1">
    <property type="nucleotide sequence ID" value="NZ_CP119075.1"/>
</dbReference>
<proteinExistence type="predicted"/>
<gene>
    <name evidence="2" type="ORF">PXH66_13360</name>
</gene>
<dbReference type="Pfam" id="PF01850">
    <property type="entry name" value="PIN"/>
    <property type="match status" value="1"/>
</dbReference>
<name>A0AAF0CMP2_9BACT</name>
<dbReference type="EMBL" id="CP119075">
    <property type="protein sequence ID" value="WED63320.1"/>
    <property type="molecule type" value="Genomic_DNA"/>
</dbReference>
<evidence type="ECO:0000259" key="1">
    <source>
        <dbReference type="Pfam" id="PF01850"/>
    </source>
</evidence>
<dbReference type="Gene3D" id="3.40.50.1010">
    <property type="entry name" value="5'-nuclease"/>
    <property type="match status" value="1"/>
</dbReference>
<dbReference type="InterPro" id="IPR029060">
    <property type="entry name" value="PIN-like_dom_sf"/>
</dbReference>
<dbReference type="CDD" id="cd18689">
    <property type="entry name" value="PIN_VapC-like"/>
    <property type="match status" value="1"/>
</dbReference>
<protein>
    <submittedName>
        <fullName evidence="2">Type II toxin-antitoxin system VapC family toxin</fullName>
    </submittedName>
</protein>
<organism evidence="2 3">
    <name type="scientific">Synoicihabitans lomoniglobus</name>
    <dbReference type="NCBI Taxonomy" id="2909285"/>
    <lineage>
        <taxon>Bacteria</taxon>
        <taxon>Pseudomonadati</taxon>
        <taxon>Verrucomicrobiota</taxon>
        <taxon>Opitutia</taxon>
        <taxon>Opitutales</taxon>
        <taxon>Opitutaceae</taxon>
        <taxon>Synoicihabitans</taxon>
    </lineage>
</organism>
<feature type="domain" description="PIN" evidence="1">
    <location>
        <begin position="7"/>
        <end position="124"/>
    </location>
</feature>